<keyword evidence="6 14" id="KW-1133">Transmembrane helix</keyword>
<comment type="function">
    <text evidence="9">Proton-conducting pore forming subunit of the V0 complex of vacuolar(H+)-ATPase (V-ATPase), a multisubunit enzyme composed of a peripheral complex (V1) that hydrolyzes ATP and a membrane integral complex (V0) that translocates protons. V-ATPase is responsible for acidifying and maintaining the pH of intracellular compartments.</text>
</comment>
<evidence type="ECO:0000256" key="5">
    <source>
        <dbReference type="ARBA" id="ARBA00022781"/>
    </source>
</evidence>
<dbReference type="PANTHER" id="PTHR10263">
    <property type="entry name" value="V-TYPE PROTON ATPASE PROTEOLIPID SUBUNIT"/>
    <property type="match status" value="1"/>
</dbReference>
<feature type="transmembrane region" description="Helical" evidence="14">
    <location>
        <begin position="632"/>
        <end position="657"/>
    </location>
</feature>
<reference evidence="16 17" key="1">
    <citation type="journal article" date="2016" name="BMC Genomics">
        <title>Comparative genomic and transcriptomic analyses of the Fuzhuan brick tea-fermentation fungus Aspergillus cristatus.</title>
        <authorList>
            <person name="Ge Y."/>
            <person name="Wang Y."/>
            <person name="Liu Y."/>
            <person name="Tan Y."/>
            <person name="Ren X."/>
            <person name="Zhang X."/>
            <person name="Hyde K.D."/>
            <person name="Liu Y."/>
            <person name="Liu Z."/>
        </authorList>
    </citation>
    <scope>NUCLEOTIDE SEQUENCE [LARGE SCALE GENOMIC DNA]</scope>
    <source>
        <strain evidence="16 17">GZAAS20.1005</strain>
    </source>
</reference>
<dbReference type="InterPro" id="IPR011555">
    <property type="entry name" value="ATPase_proteolipid_su_C_euk"/>
</dbReference>
<evidence type="ECO:0000313" key="17">
    <source>
        <dbReference type="Proteomes" id="UP000094569"/>
    </source>
</evidence>
<evidence type="ECO:0000313" key="16">
    <source>
        <dbReference type="EMBL" id="ODM22078.1"/>
    </source>
</evidence>
<dbReference type="STRING" id="573508.A0A1E3BME2"/>
<keyword evidence="4 14" id="KW-0812">Transmembrane</keyword>
<evidence type="ECO:0000256" key="4">
    <source>
        <dbReference type="ARBA" id="ARBA00022692"/>
    </source>
</evidence>
<protein>
    <recommendedName>
        <fullName evidence="12">V-type proton ATPase subunit C</fullName>
    </recommendedName>
    <alternativeName>
        <fullName evidence="11">V-type proton ATPase subunit c</fullName>
    </alternativeName>
    <alternativeName>
        <fullName evidence="13">Vacuolar proton pump c subunit</fullName>
    </alternativeName>
</protein>
<dbReference type="NCBIfam" id="TIGR01100">
    <property type="entry name" value="V_ATP_synt_C"/>
    <property type="match status" value="1"/>
</dbReference>
<feature type="transmembrane region" description="Helical" evidence="14">
    <location>
        <begin position="599"/>
        <end position="620"/>
    </location>
</feature>
<evidence type="ECO:0000256" key="2">
    <source>
        <dbReference type="ARBA" id="ARBA00007296"/>
    </source>
</evidence>
<evidence type="ECO:0000256" key="10">
    <source>
        <dbReference type="ARBA" id="ARBA00046480"/>
    </source>
</evidence>
<dbReference type="GO" id="GO:0046961">
    <property type="term" value="F:proton-transporting ATPase activity, rotational mechanism"/>
    <property type="evidence" value="ECO:0007669"/>
    <property type="project" value="InterPro"/>
</dbReference>
<dbReference type="FunFam" id="1.20.120.610:FF:000001">
    <property type="entry name" value="V-type proton ATPase proteolipid subunit"/>
    <property type="match status" value="1"/>
</dbReference>
<dbReference type="AlphaFoldDB" id="A0A1E3BME2"/>
<dbReference type="CDD" id="cd18175">
    <property type="entry name" value="ATP-synt_Vo_c_ATP6C_rpt1"/>
    <property type="match status" value="1"/>
</dbReference>
<evidence type="ECO:0000256" key="7">
    <source>
        <dbReference type="ARBA" id="ARBA00023065"/>
    </source>
</evidence>
<keyword evidence="8 14" id="KW-0472">Membrane</keyword>
<dbReference type="PRINTS" id="PR00122">
    <property type="entry name" value="VACATPASE"/>
</dbReference>
<evidence type="ECO:0000256" key="14">
    <source>
        <dbReference type="SAM" id="Phobius"/>
    </source>
</evidence>
<dbReference type="VEuPathDB" id="FungiDB:SI65_02924"/>
<keyword evidence="17" id="KW-1185">Reference proteome</keyword>
<evidence type="ECO:0000256" key="3">
    <source>
        <dbReference type="ARBA" id="ARBA00022448"/>
    </source>
</evidence>
<dbReference type="InterPro" id="IPR000245">
    <property type="entry name" value="ATPase_proteolipid_csu"/>
</dbReference>
<dbReference type="InterPro" id="IPR002379">
    <property type="entry name" value="ATPase_proteolipid_c-like_dom"/>
</dbReference>
<keyword evidence="3" id="KW-0813">Transport</keyword>
<comment type="subcellular location">
    <subcellularLocation>
        <location evidence="1">Vacuole membrane</location>
        <topology evidence="1">Multi-pass membrane protein</topology>
    </subcellularLocation>
</comment>
<evidence type="ECO:0000256" key="11">
    <source>
        <dbReference type="ARBA" id="ARBA00071096"/>
    </source>
</evidence>
<accession>A0A1E3BME2</accession>
<evidence type="ECO:0000256" key="8">
    <source>
        <dbReference type="ARBA" id="ARBA00023136"/>
    </source>
</evidence>
<gene>
    <name evidence="16" type="ORF">SI65_02924</name>
</gene>
<dbReference type="GO" id="GO:0005774">
    <property type="term" value="C:vacuolar membrane"/>
    <property type="evidence" value="ECO:0007669"/>
    <property type="project" value="UniProtKB-SubCell"/>
</dbReference>
<comment type="similarity">
    <text evidence="2">Belongs to the V-ATPase proteolipid subunit family.</text>
</comment>
<comment type="subunit">
    <text evidence="10">V-ATPase is a heteromultimeric enzyme composed of a peripheral catalytic V1 complex (components A to H) attached to an integral membrane V0 proton pore complex (components: a, c, c', c'', d, e, f and VOA1). The decameric c-ring forms the proton-conducting pore, and is composed of eight proteolipid subunits c, one subunit c' and one subunit c''.</text>
</comment>
<dbReference type="Pfam" id="PF00137">
    <property type="entry name" value="ATP-synt_C"/>
    <property type="match status" value="2"/>
</dbReference>
<dbReference type="GO" id="GO:0033179">
    <property type="term" value="C:proton-transporting V-type ATPase, V0 domain"/>
    <property type="evidence" value="ECO:0007669"/>
    <property type="project" value="InterPro"/>
</dbReference>
<feature type="domain" description="V-ATPase proteolipid subunit C-like" evidence="15">
    <location>
        <begin position="560"/>
        <end position="619"/>
    </location>
</feature>
<dbReference type="SUPFAM" id="SSF81333">
    <property type="entry name" value="F1F0 ATP synthase subunit C"/>
    <property type="match status" value="1"/>
</dbReference>
<comment type="caution">
    <text evidence="16">The sequence shown here is derived from an EMBL/GenBank/DDBJ whole genome shotgun (WGS) entry which is preliminary data.</text>
</comment>
<dbReference type="InterPro" id="IPR035921">
    <property type="entry name" value="F/V-ATP_Csub_sf"/>
</dbReference>
<evidence type="ECO:0000256" key="13">
    <source>
        <dbReference type="ARBA" id="ARBA00075098"/>
    </source>
</evidence>
<keyword evidence="5" id="KW-0375">Hydrogen ion transport</keyword>
<proteinExistence type="inferred from homology"/>
<dbReference type="Proteomes" id="UP000094569">
    <property type="component" value="Unassembled WGS sequence"/>
</dbReference>
<feature type="transmembrane region" description="Helical" evidence="14">
    <location>
        <begin position="552"/>
        <end position="578"/>
    </location>
</feature>
<dbReference type="EMBL" id="JXNT01000002">
    <property type="protein sequence ID" value="ODM22078.1"/>
    <property type="molecule type" value="Genomic_DNA"/>
</dbReference>
<evidence type="ECO:0000256" key="1">
    <source>
        <dbReference type="ARBA" id="ARBA00004128"/>
    </source>
</evidence>
<keyword evidence="7" id="KW-0406">Ion transport</keyword>
<dbReference type="Gene3D" id="1.20.120.610">
    <property type="entry name" value="lithium bound rotor ring of v- atpase"/>
    <property type="match status" value="1"/>
</dbReference>
<evidence type="ECO:0000259" key="15">
    <source>
        <dbReference type="Pfam" id="PF00137"/>
    </source>
</evidence>
<evidence type="ECO:0000256" key="12">
    <source>
        <dbReference type="ARBA" id="ARBA00071118"/>
    </source>
</evidence>
<feature type="transmembrane region" description="Helical" evidence="14">
    <location>
        <begin position="669"/>
        <end position="695"/>
    </location>
</feature>
<dbReference type="OrthoDB" id="1744869at2759"/>
<name>A0A1E3BME2_ASPCR</name>
<evidence type="ECO:0000256" key="9">
    <source>
        <dbReference type="ARBA" id="ARBA00045519"/>
    </source>
</evidence>
<sequence>MPARLTFQSKPLRLSFRKASWLCPRNPLPAQRWYTAQAKSTREAQSFAYTWLTKTPDEIVPDDVLATIPPIPASLAESGHIPILLVTPSFAPWIDPASPFLEQCVNRFLSNTPNVRSLNPLHAIAAIIDKLPDVRGQPGDALISSNGQAQSDSEGISLLFVKAENVQGKAAESRRIRSSGTEEPALLFSVNTNAPDRPAHEVGLRLANTIFINGNENTLFGMRWSYNATSSRLALDQYLDLSNCVITSPANSVHNAFRFPLYPVSRRRKVISGMGNILRQVAKSADDDQSNIPMPASSELERELPRYIEEHGIIDQRVSVWALVETPEMNVPIEASSLQDRVSHSLRAGGKLHHVMSGGGGWGKKQGLLSLDPEISFLEATIREELLTIDQLFEPGAESADPMLGLPPFLSKGFGDDLSTLSQTAKPGDYVQFFVAVQPSEVHDKRPDIAKPQEGSISCQFGIVTGIPEVQTIDGQQKDLVVLPNYFGALSEKAITYQQPILDVQANEQVFESGTKLNVPGCRVELTLAFFYIHRRLSRQFSVKMATELCPVYAPFFGALGCSSAIIFTCFGAAYGTAKAGVGVCGMAVLRPDLIVKNIVPIVMAGIIGIYGLVVSVLIANDLGQKIPLYTGFIQLGAGLAVGLAGMAAGFAIGIVGDAGVRGTAQQPRLYVGMILILIFAEVLGLYGLIVALLMNSRSRIDATC</sequence>
<feature type="domain" description="V-ATPase proteolipid subunit C-like" evidence="15">
    <location>
        <begin position="636"/>
        <end position="695"/>
    </location>
</feature>
<organism evidence="16 17">
    <name type="scientific">Aspergillus cristatus</name>
    <name type="common">Chinese Fuzhuan brick tea-fermentation fungus</name>
    <name type="synonym">Eurotium cristatum</name>
    <dbReference type="NCBI Taxonomy" id="573508"/>
    <lineage>
        <taxon>Eukaryota</taxon>
        <taxon>Fungi</taxon>
        <taxon>Dikarya</taxon>
        <taxon>Ascomycota</taxon>
        <taxon>Pezizomycotina</taxon>
        <taxon>Eurotiomycetes</taxon>
        <taxon>Eurotiomycetidae</taxon>
        <taxon>Eurotiales</taxon>
        <taxon>Aspergillaceae</taxon>
        <taxon>Aspergillus</taxon>
        <taxon>Aspergillus subgen. Aspergillus</taxon>
    </lineage>
</organism>
<evidence type="ECO:0000256" key="6">
    <source>
        <dbReference type="ARBA" id="ARBA00022989"/>
    </source>
</evidence>
<dbReference type="CDD" id="cd18176">
    <property type="entry name" value="ATP-synt_Vo_c_ATP6C_rpt2"/>
    <property type="match status" value="1"/>
</dbReference>